<evidence type="ECO:0000259" key="10">
    <source>
        <dbReference type="Pfam" id="PF01618"/>
    </source>
</evidence>
<protein>
    <submittedName>
        <fullName evidence="11">Chemotaxis protein MotA</fullName>
    </submittedName>
</protein>
<dbReference type="Pfam" id="PF01618">
    <property type="entry name" value="MotA_ExbB"/>
    <property type="match status" value="1"/>
</dbReference>
<gene>
    <name evidence="11" type="primary">motA-1_1</name>
    <name evidence="11" type="ORF">DPPLL_17030</name>
</gene>
<evidence type="ECO:0000256" key="8">
    <source>
        <dbReference type="ARBA" id="ARBA00023136"/>
    </source>
</evidence>
<evidence type="ECO:0000256" key="2">
    <source>
        <dbReference type="ARBA" id="ARBA00008038"/>
    </source>
</evidence>
<reference evidence="11 12" key="1">
    <citation type="submission" date="2022-01" db="EMBL/GenBank/DDBJ databases">
        <title>Desulfofustis limnae sp. nov., a novel mesophilic sulfate-reducing bacterium isolated from marsh soil.</title>
        <authorList>
            <person name="Watanabe M."/>
            <person name="Takahashi A."/>
            <person name="Kojima H."/>
            <person name="Fukui M."/>
        </authorList>
    </citation>
    <scope>NUCLEOTIDE SEQUENCE [LARGE SCALE GENOMIC DNA]</scope>
    <source>
        <strain evidence="11 12">PPLL</strain>
    </source>
</reference>
<evidence type="ECO:0000256" key="1">
    <source>
        <dbReference type="ARBA" id="ARBA00004651"/>
    </source>
</evidence>
<evidence type="ECO:0000256" key="7">
    <source>
        <dbReference type="ARBA" id="ARBA00022989"/>
    </source>
</evidence>
<name>A0ABN6M371_9BACT</name>
<dbReference type="PANTHER" id="PTHR30433">
    <property type="entry name" value="CHEMOTAXIS PROTEIN MOTA"/>
    <property type="match status" value="1"/>
</dbReference>
<keyword evidence="12" id="KW-1185">Reference proteome</keyword>
<evidence type="ECO:0000256" key="4">
    <source>
        <dbReference type="ARBA" id="ARBA00022475"/>
    </source>
</evidence>
<sequence>MDLSTIIGMGAAFGLMMMAILQGGPLSMFINIPSILIVVGGTAGVAFVQYPFKDLFDAVNVAKKTVLVKEASINNMIVQLMGFANKARKEGILALQSEMEKIEDEFLVKAMQMAVDGQEPDTLRGMLNTEIEYIQQRHEKGANIFVSLGTISPAMGMVGTLIGLVQMLQTMDDPSKIGPAMAVALLTTFYGAIMANVMFLPMAGKLRLRSESEMLIKTLIIEGMQSILSGENPRVMEQKLHSFIAPKMRESTFNR</sequence>
<feature type="transmembrane region" description="Helical" evidence="9">
    <location>
        <begin position="144"/>
        <end position="165"/>
    </location>
</feature>
<evidence type="ECO:0000313" key="12">
    <source>
        <dbReference type="Proteomes" id="UP000830055"/>
    </source>
</evidence>
<dbReference type="EMBL" id="AP025516">
    <property type="protein sequence ID" value="BDD87338.1"/>
    <property type="molecule type" value="Genomic_DNA"/>
</dbReference>
<feature type="transmembrane region" description="Helical" evidence="9">
    <location>
        <begin position="177"/>
        <end position="200"/>
    </location>
</feature>
<dbReference type="InterPro" id="IPR047055">
    <property type="entry name" value="MotA-like"/>
</dbReference>
<keyword evidence="8 9" id="KW-0472">Membrane</keyword>
<keyword evidence="3" id="KW-0813">Transport</keyword>
<proteinExistence type="inferred from homology"/>
<evidence type="ECO:0000256" key="6">
    <source>
        <dbReference type="ARBA" id="ARBA00022779"/>
    </source>
</evidence>
<comment type="similarity">
    <text evidence="2">Belongs to the MotA family.</text>
</comment>
<evidence type="ECO:0000256" key="3">
    <source>
        <dbReference type="ARBA" id="ARBA00022448"/>
    </source>
</evidence>
<organism evidence="11 12">
    <name type="scientific">Desulfofustis limnaeus</name>
    <dbReference type="NCBI Taxonomy" id="2740163"/>
    <lineage>
        <taxon>Bacteria</taxon>
        <taxon>Pseudomonadati</taxon>
        <taxon>Thermodesulfobacteriota</taxon>
        <taxon>Desulfobulbia</taxon>
        <taxon>Desulfobulbales</taxon>
        <taxon>Desulfocapsaceae</taxon>
        <taxon>Desulfofustis</taxon>
    </lineage>
</organism>
<feature type="transmembrane region" description="Helical" evidence="9">
    <location>
        <begin position="28"/>
        <end position="48"/>
    </location>
</feature>
<dbReference type="InterPro" id="IPR000540">
    <property type="entry name" value="Flag_MotA_CS"/>
</dbReference>
<keyword evidence="4" id="KW-1003">Cell membrane</keyword>
<dbReference type="PANTHER" id="PTHR30433:SF2">
    <property type="entry name" value="MOTILITY PROTEIN A"/>
    <property type="match status" value="1"/>
</dbReference>
<accession>A0ABN6M371</accession>
<dbReference type="Proteomes" id="UP000830055">
    <property type="component" value="Chromosome"/>
</dbReference>
<dbReference type="RefSeq" id="WP_284154369.1">
    <property type="nucleotide sequence ID" value="NZ_AP025516.1"/>
</dbReference>
<comment type="subcellular location">
    <subcellularLocation>
        <location evidence="1">Cell membrane</location>
        <topology evidence="1">Multi-pass membrane protein</topology>
    </subcellularLocation>
</comment>
<feature type="domain" description="MotA/TolQ/ExbB proton channel" evidence="10">
    <location>
        <begin position="100"/>
        <end position="214"/>
    </location>
</feature>
<keyword evidence="7 9" id="KW-1133">Transmembrane helix</keyword>
<evidence type="ECO:0000256" key="5">
    <source>
        <dbReference type="ARBA" id="ARBA00022692"/>
    </source>
</evidence>
<dbReference type="PROSITE" id="PS01307">
    <property type="entry name" value="MOTA"/>
    <property type="match status" value="1"/>
</dbReference>
<evidence type="ECO:0000256" key="9">
    <source>
        <dbReference type="SAM" id="Phobius"/>
    </source>
</evidence>
<keyword evidence="5 9" id="KW-0812">Transmembrane</keyword>
<evidence type="ECO:0000313" key="11">
    <source>
        <dbReference type="EMBL" id="BDD87338.1"/>
    </source>
</evidence>
<keyword evidence="6" id="KW-0283">Flagellar rotation</keyword>
<dbReference type="InterPro" id="IPR002898">
    <property type="entry name" value="MotA_ExbB_proton_chnl"/>
</dbReference>
<feature type="transmembrane region" description="Helical" evidence="9">
    <location>
        <begin position="5"/>
        <end position="22"/>
    </location>
</feature>